<dbReference type="GO" id="GO:0007018">
    <property type="term" value="P:microtubule-based movement"/>
    <property type="evidence" value="ECO:0007669"/>
    <property type="project" value="InterPro"/>
</dbReference>
<dbReference type="GO" id="GO:0005524">
    <property type="term" value="F:ATP binding"/>
    <property type="evidence" value="ECO:0007669"/>
    <property type="project" value="UniProtKB-UniRule"/>
</dbReference>
<evidence type="ECO:0000256" key="4">
    <source>
        <dbReference type="RuleBase" id="RU000394"/>
    </source>
</evidence>
<dbReference type="Gene3D" id="3.40.850.10">
    <property type="entry name" value="Kinesin motor domain"/>
    <property type="match status" value="1"/>
</dbReference>
<reference evidence="7 8" key="1">
    <citation type="journal article" date="2024" name="Science">
        <title>Giant polyketide synthase enzymes in the biosynthesis of giant marine polyether toxins.</title>
        <authorList>
            <person name="Fallon T.R."/>
            <person name="Shende V.V."/>
            <person name="Wierzbicki I.H."/>
            <person name="Pendleton A.L."/>
            <person name="Watervoot N.F."/>
            <person name="Auber R.P."/>
            <person name="Gonzalez D.J."/>
            <person name="Wisecaver J.H."/>
            <person name="Moore B.S."/>
        </authorList>
    </citation>
    <scope>NUCLEOTIDE SEQUENCE [LARGE SCALE GENOMIC DNA]</scope>
    <source>
        <strain evidence="7 8">12B1</strain>
    </source>
</reference>
<feature type="domain" description="Kinesin motor" evidence="6">
    <location>
        <begin position="5"/>
        <end position="347"/>
    </location>
</feature>
<dbReference type="InterPro" id="IPR036961">
    <property type="entry name" value="Kinesin_motor_dom_sf"/>
</dbReference>
<dbReference type="PRINTS" id="PR00380">
    <property type="entry name" value="KINESINHEAVY"/>
</dbReference>
<feature type="coiled-coil region" evidence="5">
    <location>
        <begin position="358"/>
        <end position="385"/>
    </location>
</feature>
<dbReference type="GO" id="GO:0005874">
    <property type="term" value="C:microtubule"/>
    <property type="evidence" value="ECO:0007669"/>
    <property type="project" value="UniProtKB-KW"/>
</dbReference>
<protein>
    <recommendedName>
        <fullName evidence="4">Kinesin-like protein</fullName>
    </recommendedName>
</protein>
<dbReference type="GO" id="GO:0008017">
    <property type="term" value="F:microtubule binding"/>
    <property type="evidence" value="ECO:0007669"/>
    <property type="project" value="InterPro"/>
</dbReference>
<evidence type="ECO:0000256" key="3">
    <source>
        <dbReference type="PROSITE-ProRule" id="PRU00283"/>
    </source>
</evidence>
<organism evidence="7 8">
    <name type="scientific">Prymnesium parvum</name>
    <name type="common">Toxic golden alga</name>
    <dbReference type="NCBI Taxonomy" id="97485"/>
    <lineage>
        <taxon>Eukaryota</taxon>
        <taxon>Haptista</taxon>
        <taxon>Haptophyta</taxon>
        <taxon>Prymnesiophyceae</taxon>
        <taxon>Prymnesiales</taxon>
        <taxon>Prymnesiaceae</taxon>
        <taxon>Prymnesium</taxon>
    </lineage>
</organism>
<feature type="binding site" evidence="3">
    <location>
        <begin position="96"/>
        <end position="103"/>
    </location>
    <ligand>
        <name>ATP</name>
        <dbReference type="ChEBI" id="CHEBI:30616"/>
    </ligand>
</feature>
<evidence type="ECO:0000256" key="2">
    <source>
        <dbReference type="ARBA" id="ARBA00022840"/>
    </source>
</evidence>
<dbReference type="SUPFAM" id="SSF52540">
    <property type="entry name" value="P-loop containing nucleoside triphosphate hydrolases"/>
    <property type="match status" value="1"/>
</dbReference>
<dbReference type="CDD" id="cd00106">
    <property type="entry name" value="KISc"/>
    <property type="match status" value="1"/>
</dbReference>
<sequence>MMTENIQVLVRVRPLNEAERARGDHECIHVTDDCRTVQFVAPVAPDRRGAKSVVKALTFDGALCGSQQSEVFRASKITQLLRDALEGYAVTILAYGQTGSGKTFTMTGPESLDYSDAEQAPLPGEHGAAGLIPRALGELFTMLGTPSHSHFVRASYLELYNEAINDLLNPESTNLQLRWQAKTGVFVENLLQVDCEGVADAIAVFAEGTRNRKVGSHLLNKDSSRSHCIMTLYLPRKDLRGAEGRICFVDLAGSERLMETHTTGEALKETSHINKSLFVLGNVISALADPRKRAGHIPYRDSKLTRLLMDSLGGEGRTLMLACCSPSSLYLDETLNTLHFASRAKNVQNRPVVPQPAVDTQAMLIQQLQATLVSLQEENACLKLRNDARASEPAASSTHTGSSSMSAGSEIAALLADVRQLRTSNELIQRSHDALLRENQQLKTKLERLEKVFYHSEEK</sequence>
<comment type="caution">
    <text evidence="7">The sequence shown here is derived from an EMBL/GenBank/DDBJ whole genome shotgun (WGS) entry which is preliminary data.</text>
</comment>
<dbReference type="GO" id="GO:0051231">
    <property type="term" value="P:spindle elongation"/>
    <property type="evidence" value="ECO:0007669"/>
    <property type="project" value="TreeGrafter"/>
</dbReference>
<evidence type="ECO:0000313" key="8">
    <source>
        <dbReference type="Proteomes" id="UP001515480"/>
    </source>
</evidence>
<dbReference type="GO" id="GO:0003777">
    <property type="term" value="F:microtubule motor activity"/>
    <property type="evidence" value="ECO:0007669"/>
    <property type="project" value="InterPro"/>
</dbReference>
<evidence type="ECO:0000313" key="7">
    <source>
        <dbReference type="EMBL" id="KAL1500230.1"/>
    </source>
</evidence>
<dbReference type="Pfam" id="PF00225">
    <property type="entry name" value="Kinesin"/>
    <property type="match status" value="1"/>
</dbReference>
<dbReference type="InterPro" id="IPR027640">
    <property type="entry name" value="Kinesin-like_fam"/>
</dbReference>
<evidence type="ECO:0000259" key="6">
    <source>
        <dbReference type="PROSITE" id="PS50067"/>
    </source>
</evidence>
<dbReference type="InterPro" id="IPR019821">
    <property type="entry name" value="Kinesin_motor_CS"/>
</dbReference>
<evidence type="ECO:0000256" key="5">
    <source>
        <dbReference type="SAM" id="Coils"/>
    </source>
</evidence>
<dbReference type="GO" id="GO:0005875">
    <property type="term" value="C:microtubule associated complex"/>
    <property type="evidence" value="ECO:0007669"/>
    <property type="project" value="TreeGrafter"/>
</dbReference>
<dbReference type="InterPro" id="IPR001752">
    <property type="entry name" value="Kinesin_motor_dom"/>
</dbReference>
<dbReference type="PROSITE" id="PS50067">
    <property type="entry name" value="KINESIN_MOTOR_2"/>
    <property type="match status" value="1"/>
</dbReference>
<dbReference type="PANTHER" id="PTHR47969:SF29">
    <property type="entry name" value="KINESIN-LIKE PROTEIN"/>
    <property type="match status" value="1"/>
</dbReference>
<dbReference type="InterPro" id="IPR027417">
    <property type="entry name" value="P-loop_NTPase"/>
</dbReference>
<dbReference type="EMBL" id="JBGBPQ010000023">
    <property type="protein sequence ID" value="KAL1500230.1"/>
    <property type="molecule type" value="Genomic_DNA"/>
</dbReference>
<keyword evidence="2 3" id="KW-0067">ATP-binding</keyword>
<dbReference type="Proteomes" id="UP001515480">
    <property type="component" value="Unassembled WGS sequence"/>
</dbReference>
<dbReference type="AlphaFoldDB" id="A0AB34IJY8"/>
<keyword evidence="5" id="KW-0175">Coiled coil</keyword>
<keyword evidence="4" id="KW-0493">Microtubule</keyword>
<gene>
    <name evidence="7" type="ORF">AB1Y20_012898</name>
</gene>
<feature type="coiled-coil region" evidence="5">
    <location>
        <begin position="425"/>
        <end position="459"/>
    </location>
</feature>
<name>A0AB34IJY8_PRYPA</name>
<proteinExistence type="inferred from homology"/>
<dbReference type="GO" id="GO:0007052">
    <property type="term" value="P:mitotic spindle organization"/>
    <property type="evidence" value="ECO:0007669"/>
    <property type="project" value="TreeGrafter"/>
</dbReference>
<keyword evidence="8" id="KW-1185">Reference proteome</keyword>
<keyword evidence="1 3" id="KW-0547">Nucleotide-binding</keyword>
<dbReference type="PROSITE" id="PS00411">
    <property type="entry name" value="KINESIN_MOTOR_1"/>
    <property type="match status" value="1"/>
</dbReference>
<evidence type="ECO:0000256" key="1">
    <source>
        <dbReference type="ARBA" id="ARBA00022741"/>
    </source>
</evidence>
<dbReference type="PANTHER" id="PTHR47969">
    <property type="entry name" value="CHROMOSOME-ASSOCIATED KINESIN KIF4A-RELATED"/>
    <property type="match status" value="1"/>
</dbReference>
<accession>A0AB34IJY8</accession>
<dbReference type="FunFam" id="3.40.850.10:FF:000080">
    <property type="entry name" value="Kinesin-like protein"/>
    <property type="match status" value="1"/>
</dbReference>
<comment type="similarity">
    <text evidence="3 4">Belongs to the TRAFAC class myosin-kinesin ATPase superfamily. Kinesin family.</text>
</comment>
<dbReference type="SMART" id="SM00129">
    <property type="entry name" value="KISc"/>
    <property type="match status" value="1"/>
</dbReference>
<keyword evidence="3 4" id="KW-0505">Motor protein</keyword>